<sequence>MHPRTDFRFRFLSPIWQVLVGRQTNTAGEEHTPFIENPRPTAGYEYQRSRWFMGEPPSLALQSQVPHRAIVLSDLVTIVGVRRLPGRIAIFLVFTRRRIVTGSAVPEGTVQFQHSHRKISLWGKSDDQREWDSSRLSTQDSSNYPYNSRDTGASWATSLRFCKRASCAELVLIIWRQFWVLSVPPGVYPEPASLASQLSLLCSSSNGLGKVSANGLHLPEVGVCILDSKRNWNPHEEVNNEEATPPSKKSHNAHPPVLGTARALRYLWQPSLRSTHFSDMPTEK</sequence>
<keyword evidence="3" id="KW-1185">Reference proteome</keyword>
<protein>
    <submittedName>
        <fullName evidence="2">Uncharacterized protein</fullName>
    </submittedName>
</protein>
<reference evidence="3" key="1">
    <citation type="journal article" date="2017" name="Nat. Ecol. Evol.">
        <title>Genome expansion and lineage-specific genetic innovations in the forest pathogenic fungi Armillaria.</title>
        <authorList>
            <person name="Sipos G."/>
            <person name="Prasanna A.N."/>
            <person name="Walter M.C."/>
            <person name="O'Connor E."/>
            <person name="Balint B."/>
            <person name="Krizsan K."/>
            <person name="Kiss B."/>
            <person name="Hess J."/>
            <person name="Varga T."/>
            <person name="Slot J."/>
            <person name="Riley R."/>
            <person name="Boka B."/>
            <person name="Rigling D."/>
            <person name="Barry K."/>
            <person name="Lee J."/>
            <person name="Mihaltcheva S."/>
            <person name="LaButti K."/>
            <person name="Lipzen A."/>
            <person name="Waldron R."/>
            <person name="Moloney N.M."/>
            <person name="Sperisen C."/>
            <person name="Kredics L."/>
            <person name="Vagvoelgyi C."/>
            <person name="Patrignani A."/>
            <person name="Fitzpatrick D."/>
            <person name="Nagy I."/>
            <person name="Doyle S."/>
            <person name="Anderson J.B."/>
            <person name="Grigoriev I.V."/>
            <person name="Gueldener U."/>
            <person name="Muensterkoetter M."/>
            <person name="Nagy L.G."/>
        </authorList>
    </citation>
    <scope>NUCLEOTIDE SEQUENCE [LARGE SCALE GENOMIC DNA]</scope>
    <source>
        <strain evidence="3">28-4</strain>
    </source>
</reference>
<dbReference type="EMBL" id="KZ293442">
    <property type="protein sequence ID" value="PBK66161.1"/>
    <property type="molecule type" value="Genomic_DNA"/>
</dbReference>
<proteinExistence type="predicted"/>
<dbReference type="AlphaFoldDB" id="A0A2H3B5N5"/>
<evidence type="ECO:0000256" key="1">
    <source>
        <dbReference type="SAM" id="MobiDB-lite"/>
    </source>
</evidence>
<evidence type="ECO:0000313" key="2">
    <source>
        <dbReference type="EMBL" id="PBK66161.1"/>
    </source>
</evidence>
<gene>
    <name evidence="2" type="ORF">ARMSODRAFT_977816</name>
</gene>
<organism evidence="2 3">
    <name type="scientific">Armillaria solidipes</name>
    <dbReference type="NCBI Taxonomy" id="1076256"/>
    <lineage>
        <taxon>Eukaryota</taxon>
        <taxon>Fungi</taxon>
        <taxon>Dikarya</taxon>
        <taxon>Basidiomycota</taxon>
        <taxon>Agaricomycotina</taxon>
        <taxon>Agaricomycetes</taxon>
        <taxon>Agaricomycetidae</taxon>
        <taxon>Agaricales</taxon>
        <taxon>Marasmiineae</taxon>
        <taxon>Physalacriaceae</taxon>
        <taxon>Armillaria</taxon>
    </lineage>
</organism>
<dbReference type="Proteomes" id="UP000218334">
    <property type="component" value="Unassembled WGS sequence"/>
</dbReference>
<name>A0A2H3B5N5_9AGAR</name>
<accession>A0A2H3B5N5</accession>
<evidence type="ECO:0000313" key="3">
    <source>
        <dbReference type="Proteomes" id="UP000218334"/>
    </source>
</evidence>
<feature type="region of interest" description="Disordered" evidence="1">
    <location>
        <begin position="236"/>
        <end position="255"/>
    </location>
</feature>